<protein>
    <submittedName>
        <fullName evidence="1">Uncharacterized protein</fullName>
    </submittedName>
</protein>
<evidence type="ECO:0000313" key="1">
    <source>
        <dbReference type="EMBL" id="AXF84597.1"/>
    </source>
</evidence>
<dbReference type="EMBL" id="CP031124">
    <property type="protein sequence ID" value="AXF84597.1"/>
    <property type="molecule type" value="Genomic_DNA"/>
</dbReference>
<dbReference type="AlphaFoldDB" id="A0A345D8A9"/>
<sequence length="63" mass="7432">MTSFSLTFSMFKTSLHSLQFMFAQLIDSLDAFKRMRSNVTDAEANLKYVREQERNEAVDLHHF</sequence>
<reference evidence="2" key="1">
    <citation type="submission" date="2018-07" db="EMBL/GenBank/DDBJ databases">
        <authorList>
            <person name="Kim H."/>
        </authorList>
    </citation>
    <scope>NUCLEOTIDE SEQUENCE [LARGE SCALE GENOMIC DNA]</scope>
    <source>
        <strain evidence="2">F02</strain>
    </source>
</reference>
<evidence type="ECO:0000313" key="2">
    <source>
        <dbReference type="Proteomes" id="UP000252182"/>
    </source>
</evidence>
<organism evidence="1 2">
    <name type="scientific">Ephemeroptericola cinctiostellae</name>
    <dbReference type="NCBI Taxonomy" id="2268024"/>
    <lineage>
        <taxon>Bacteria</taxon>
        <taxon>Pseudomonadati</taxon>
        <taxon>Pseudomonadota</taxon>
        <taxon>Betaproteobacteria</taxon>
        <taxon>Burkholderiales</taxon>
        <taxon>Burkholderiaceae</taxon>
        <taxon>Ephemeroptericola</taxon>
    </lineage>
</organism>
<dbReference type="RefSeq" id="WP_114561881.1">
    <property type="nucleotide sequence ID" value="NZ_CP031124.1"/>
</dbReference>
<proteinExistence type="predicted"/>
<keyword evidence="2" id="KW-1185">Reference proteome</keyword>
<dbReference type="Proteomes" id="UP000252182">
    <property type="component" value="Chromosome"/>
</dbReference>
<gene>
    <name evidence="1" type="ORF">DTO96_100306</name>
</gene>
<dbReference type="KEGG" id="hyf:DTO96_100306"/>
<name>A0A345D8A9_9BURK</name>
<accession>A0A345D8A9</accession>